<protein>
    <recommendedName>
        <fullName evidence="3">Prenyltransferase and squalene oxidase repeat-containing protein</fullName>
    </recommendedName>
</protein>
<proteinExistence type="predicted"/>
<evidence type="ECO:0008006" key="3">
    <source>
        <dbReference type="Google" id="ProtNLM"/>
    </source>
</evidence>
<dbReference type="InterPro" id="IPR008930">
    <property type="entry name" value="Terpenoid_cyclase/PrenylTrfase"/>
</dbReference>
<dbReference type="RefSeq" id="WP_091279303.1">
    <property type="nucleotide sequence ID" value="NZ_FAOZ01000013.1"/>
</dbReference>
<gene>
    <name evidence="1" type="ORF">Ga0074812_11397</name>
</gene>
<dbReference type="SUPFAM" id="SSF48239">
    <property type="entry name" value="Terpenoid cyclases/Protein prenyltransferases"/>
    <property type="match status" value="2"/>
</dbReference>
<dbReference type="EMBL" id="FAOZ01000013">
    <property type="protein sequence ID" value="CUU57599.1"/>
    <property type="molecule type" value="Genomic_DNA"/>
</dbReference>
<keyword evidence="2" id="KW-1185">Reference proteome</keyword>
<reference evidence="2" key="1">
    <citation type="submission" date="2015-11" db="EMBL/GenBank/DDBJ databases">
        <authorList>
            <person name="Varghese N."/>
        </authorList>
    </citation>
    <scope>NUCLEOTIDE SEQUENCE [LARGE SCALE GENOMIC DNA]</scope>
    <source>
        <strain evidence="2">DSM 45899</strain>
    </source>
</reference>
<sequence>MPVDIASAEQFVLANGRLLERHILARLLHGAAAAPVLDALRAYRNADGGFGHALEPDVRTPGSEPTATLQAIEVLAAVGAQADPMVAGAAAWVAATALPDGGVPFVLPGAAAHPHAPWMVPGEGGSQLTFAFAGALGQLLSGAEAHAGADATRARLARATEWLERATEWCWAVLADPESLGGYVLKFALDFLDRAPDAERAGRSIEALRPHIGADGSIPVPGGIEGERLTALDLSPRPGLRSRALFSDEQIGAGLDQLEDGQRTDGGWMFSWLGWSPAQTVEWRGIVTVRALATLSAHDRILCPALSTTHP</sequence>
<organism evidence="1 2">
    <name type="scientific">Parafrankia irregularis</name>
    <dbReference type="NCBI Taxonomy" id="795642"/>
    <lineage>
        <taxon>Bacteria</taxon>
        <taxon>Bacillati</taxon>
        <taxon>Actinomycetota</taxon>
        <taxon>Actinomycetes</taxon>
        <taxon>Frankiales</taxon>
        <taxon>Frankiaceae</taxon>
        <taxon>Parafrankia</taxon>
    </lineage>
</organism>
<evidence type="ECO:0000313" key="1">
    <source>
        <dbReference type="EMBL" id="CUU57599.1"/>
    </source>
</evidence>
<dbReference type="AlphaFoldDB" id="A0A0S4QR37"/>
<evidence type="ECO:0000313" key="2">
    <source>
        <dbReference type="Proteomes" id="UP000198802"/>
    </source>
</evidence>
<name>A0A0S4QR37_9ACTN</name>
<dbReference type="Proteomes" id="UP000198802">
    <property type="component" value="Unassembled WGS sequence"/>
</dbReference>
<accession>A0A0S4QR37</accession>
<dbReference type="Gene3D" id="1.50.10.20">
    <property type="match status" value="1"/>
</dbReference>